<dbReference type="STRING" id="1348612.A0A397GLP8"/>
<comment type="caution">
    <text evidence="2">The sequence shown here is derived from an EMBL/GenBank/DDBJ whole genome shotgun (WGS) entry which is preliminary data.</text>
</comment>
<evidence type="ECO:0000259" key="1">
    <source>
        <dbReference type="PROSITE" id="PS50011"/>
    </source>
</evidence>
<dbReference type="PANTHER" id="PTHR23257">
    <property type="entry name" value="SERINE-THREONINE PROTEIN KINASE"/>
    <property type="match status" value="1"/>
</dbReference>
<dbReference type="InterPro" id="IPR050167">
    <property type="entry name" value="Ser_Thr_protein_kinase"/>
</dbReference>
<dbReference type="GO" id="GO:0005524">
    <property type="term" value="F:ATP binding"/>
    <property type="evidence" value="ECO:0007669"/>
    <property type="project" value="InterPro"/>
</dbReference>
<feature type="domain" description="Protein kinase" evidence="1">
    <location>
        <begin position="85"/>
        <end position="366"/>
    </location>
</feature>
<dbReference type="EMBL" id="PQFF01000440">
    <property type="protein sequence ID" value="RHZ49983.1"/>
    <property type="molecule type" value="Genomic_DNA"/>
</dbReference>
<dbReference type="Gene3D" id="1.10.510.10">
    <property type="entry name" value="Transferase(Phosphotransferase) domain 1"/>
    <property type="match status" value="1"/>
</dbReference>
<dbReference type="Pfam" id="PF07714">
    <property type="entry name" value="PK_Tyr_Ser-Thr"/>
    <property type="match status" value="1"/>
</dbReference>
<dbReference type="PANTHER" id="PTHR23257:SF963">
    <property type="entry name" value="AT08303P"/>
    <property type="match status" value="1"/>
</dbReference>
<reference evidence="2 3" key="1">
    <citation type="submission" date="2018-08" db="EMBL/GenBank/DDBJ databases">
        <title>Genome and evolution of the arbuscular mycorrhizal fungus Diversispora epigaea (formerly Glomus versiforme) and its bacterial endosymbionts.</title>
        <authorList>
            <person name="Sun X."/>
            <person name="Fei Z."/>
            <person name="Harrison M."/>
        </authorList>
    </citation>
    <scope>NUCLEOTIDE SEQUENCE [LARGE SCALE GENOMIC DNA]</scope>
    <source>
        <strain evidence="2 3">IT104</strain>
    </source>
</reference>
<dbReference type="AlphaFoldDB" id="A0A397GLP8"/>
<gene>
    <name evidence="2" type="ORF">Glove_508g34</name>
</gene>
<dbReference type="OrthoDB" id="544350at2759"/>
<dbReference type="InterPro" id="IPR001245">
    <property type="entry name" value="Ser-Thr/Tyr_kinase_cat_dom"/>
</dbReference>
<dbReference type="PROSITE" id="PS50011">
    <property type="entry name" value="PROTEIN_KINASE_DOM"/>
    <property type="match status" value="1"/>
</dbReference>
<dbReference type="GO" id="GO:0005737">
    <property type="term" value="C:cytoplasm"/>
    <property type="evidence" value="ECO:0007669"/>
    <property type="project" value="TreeGrafter"/>
</dbReference>
<dbReference type="InterPro" id="IPR011009">
    <property type="entry name" value="Kinase-like_dom_sf"/>
</dbReference>
<dbReference type="GO" id="GO:0004672">
    <property type="term" value="F:protein kinase activity"/>
    <property type="evidence" value="ECO:0007669"/>
    <property type="project" value="InterPro"/>
</dbReference>
<evidence type="ECO:0000313" key="2">
    <source>
        <dbReference type="EMBL" id="RHZ49983.1"/>
    </source>
</evidence>
<keyword evidence="3" id="KW-1185">Reference proteome</keyword>
<dbReference type="Proteomes" id="UP000266861">
    <property type="component" value="Unassembled WGS sequence"/>
</dbReference>
<name>A0A397GLP8_9GLOM</name>
<dbReference type="GO" id="GO:0007165">
    <property type="term" value="P:signal transduction"/>
    <property type="evidence" value="ECO:0007669"/>
    <property type="project" value="TreeGrafter"/>
</dbReference>
<accession>A0A397GLP8</accession>
<proteinExistence type="predicted"/>
<dbReference type="InterPro" id="IPR000719">
    <property type="entry name" value="Prot_kinase_dom"/>
</dbReference>
<dbReference type="SUPFAM" id="SSF56112">
    <property type="entry name" value="Protein kinase-like (PK-like)"/>
    <property type="match status" value="1"/>
</dbReference>
<sequence>MGCVSSKKSKSRDIIGINPSKKICPTCKQQYTQRGWCQPCEIKRFKDNFHNWTSGNNELDQFIRNTQINTTGPLMFLEWIPYDKFEKIKEIGKGGFGVVYKATWDLGPKMYWDDNRKTWIREGEKNIALKRIFDSNNADSHFWKELCQHRCHHNKYIPRCYGFSRDPVTRDYVIVLELVEEDLRHYLEKNNRNITWEKKLGVIYNIANGLMTIHNARLIHRNLHSGNILRHFNGSQNLTYITDLGQYRPASKQIKDAIDDVSVYGVLPYIAPEVLYGEEYTQASDIYSFGMIMWEVSTGKRPFYERSHDVQLAEDICKGLRPSIITEVPECYTELMEKCWNAEPRLRPNIRELEKTLMSWGWHMGVSQKHDIENQFVSAENERLRFLELTNDNEEEEEEEISFNGSTTCHPGAIYKSRLFKFPDLPKPQNLNEYDDIYSHKGEEKGDIKGGEGYDNDITQINAEKIYYGEEEIKTIATNLLTDNKGFSTSFSIQQYFQSNKNNEVSLLNQNIQDVY</sequence>
<protein>
    <recommendedName>
        <fullName evidence="1">Protein kinase domain-containing protein</fullName>
    </recommendedName>
</protein>
<organism evidence="2 3">
    <name type="scientific">Diversispora epigaea</name>
    <dbReference type="NCBI Taxonomy" id="1348612"/>
    <lineage>
        <taxon>Eukaryota</taxon>
        <taxon>Fungi</taxon>
        <taxon>Fungi incertae sedis</taxon>
        <taxon>Mucoromycota</taxon>
        <taxon>Glomeromycotina</taxon>
        <taxon>Glomeromycetes</taxon>
        <taxon>Diversisporales</taxon>
        <taxon>Diversisporaceae</taxon>
        <taxon>Diversispora</taxon>
    </lineage>
</organism>
<evidence type="ECO:0000313" key="3">
    <source>
        <dbReference type="Proteomes" id="UP000266861"/>
    </source>
</evidence>